<reference evidence="6 7" key="1">
    <citation type="submission" date="2015-02" db="EMBL/GenBank/DDBJ databases">
        <title>Draft genome sequence of Aspergillus parasiticus SU-1.</title>
        <authorList>
            <person name="Yu J."/>
            <person name="Fedorova N."/>
            <person name="Yin Y."/>
            <person name="Losada L."/>
            <person name="Zafar N."/>
            <person name="Taujale R."/>
            <person name="Ehrlich K.C."/>
            <person name="Bhatnagar D."/>
            <person name="Cleveland T.E."/>
            <person name="Bennett J.W."/>
            <person name="Nierman W.C."/>
        </authorList>
    </citation>
    <scope>NUCLEOTIDE SEQUENCE [LARGE SCALE GENOMIC DNA]</scope>
    <source>
        <strain evidence="7">ATCC 56775 / NRRL 5862 / SRRC 143 / SU-1</strain>
    </source>
</reference>
<dbReference type="PANTHER" id="PTHR31668:SF4">
    <property type="entry name" value="TRANSCRIPTIONAL ACTIVATOR PROTEIN DAL81"/>
    <property type="match status" value="1"/>
</dbReference>
<dbReference type="PANTHER" id="PTHR31668">
    <property type="entry name" value="GLUCOSE TRANSPORT TRANSCRIPTION REGULATOR RGT1-RELATED-RELATED"/>
    <property type="match status" value="1"/>
</dbReference>
<dbReference type="SUPFAM" id="SSF53474">
    <property type="entry name" value="alpha/beta-Hydrolases"/>
    <property type="match status" value="1"/>
</dbReference>
<dbReference type="AlphaFoldDB" id="A0A0F0I8S5"/>
<accession>A0A0F0I8S5</accession>
<keyword evidence="2" id="KW-0804">Transcription</keyword>
<evidence type="ECO:0000256" key="4">
    <source>
        <dbReference type="SAM" id="MobiDB-lite"/>
    </source>
</evidence>
<dbReference type="OrthoDB" id="3034343at2759"/>
<proteinExistence type="predicted"/>
<sequence>MHMTEGPMQDDSPRVVEQLYDMSLVRGLEDPPASVLGSGDHGIMDALMLSMYEGQGLSPIQPNPALGPPSLDNHPSLSSQLCGLTGDMDPYVLRHYRFDARAEFPFSKLAIRSVQDTEMPVQFLLSNPELSNESKAATSLAAPFAEEALPELSQIVAPEIGERLIQLFLRFINRQFPILSEDSLPAPRAASTHLLAAIYLITQPFTTFDDYLCIEFVYSPPSPQVLFRIAWSELNNALSQPTVQSLQAALILLLHPPLNPLLLDSAAKWTLLGMTVSMAQTLGLHLDPTMWNLPSNEVRTRRRLSWAVFALDKWLAFSFGRPSHISKDNWLITELESSDIEPGDPASGAHPYAIEFSRLTTILDNVLTSLYSLRSLSTLCKDFSLTISSARPLMQDLTTWYTGLPLSLAMEPTPGCKQASDDSASLHIAYQSVKILILRALLRPFHNVDHLSSELERNEEWHAARSQIRQTASAESDAALSLISSLQPAHYQAFWAPWLKTSFACIMNLLFLLAVTAHQLCGSEGTDSGKEYKRQRQTLDRARMVFRLHAKSLDIIRFALLRIDAVHEKSNCETDAHMANLVAVSARNAASLILEFLRRYADISLYQLFYITTARRIHHQHQVVLTGLTIYEIRIQVGGAIGGQTEVNNLLIRCSPSIEGESYAVEETNYLPAPTIHGGPELRPSDGDLLTGLQVTSEEAGIAVADLIDDVVFPDMDIDLLLSLVIVSRFREELGLDNNPSSSPIAAETSSRSPTLVERVSPFEDKVHVAPVSSQGTDTMEQIQTVRQATSVVLQGSPKTCSRTLFLLPDGSGSATSYASIPRIDKDTCVIALNSPYIKDPSKLSHCSLGDLIKGYLNELRRRRPTGPYHLGGWSAGGILAYRLAQILSDKGEEVRSLILIDSPPPRGLDRLPQHFYEMCDSLNIFGKLGKKTNVEDSKRRAPKKPDWLIPHFNGVIDILHNYWAEPLMDSQCLKVSLIWACGSIMDDANLPPLMPHKDDTEGMKFLTEKRRDFSGNGWEDLFPGSKLVIEKAHGANHFSMMQGPFVIKLAQFIRKAMC</sequence>
<dbReference type="GO" id="GO:0005634">
    <property type="term" value="C:nucleus"/>
    <property type="evidence" value="ECO:0007669"/>
    <property type="project" value="TreeGrafter"/>
</dbReference>
<comment type="caution">
    <text evidence="6">The sequence shown here is derived from an EMBL/GenBank/DDBJ whole genome shotgun (WGS) entry which is preliminary data.</text>
</comment>
<dbReference type="Pfam" id="PF00975">
    <property type="entry name" value="Thioesterase"/>
    <property type="match status" value="1"/>
</dbReference>
<dbReference type="InterPro" id="IPR029058">
    <property type="entry name" value="AB_hydrolase_fold"/>
</dbReference>
<feature type="region of interest" description="Disordered" evidence="4">
    <location>
        <begin position="59"/>
        <end position="78"/>
    </location>
</feature>
<dbReference type="EMBL" id="JZEE01000586">
    <property type="protein sequence ID" value="KJK63077.1"/>
    <property type="molecule type" value="Genomic_DNA"/>
</dbReference>
<dbReference type="GO" id="GO:0003677">
    <property type="term" value="F:DNA binding"/>
    <property type="evidence" value="ECO:0007669"/>
    <property type="project" value="InterPro"/>
</dbReference>
<dbReference type="InterPro" id="IPR036736">
    <property type="entry name" value="ACP-like_sf"/>
</dbReference>
<dbReference type="Gene3D" id="3.40.50.1820">
    <property type="entry name" value="alpha/beta hydrolase"/>
    <property type="match status" value="1"/>
</dbReference>
<dbReference type="CDD" id="cd12148">
    <property type="entry name" value="fungal_TF_MHR"/>
    <property type="match status" value="1"/>
</dbReference>
<dbReference type="Proteomes" id="UP000033540">
    <property type="component" value="Unassembled WGS sequence"/>
</dbReference>
<evidence type="ECO:0000256" key="1">
    <source>
        <dbReference type="ARBA" id="ARBA00023015"/>
    </source>
</evidence>
<dbReference type="FunFam" id="3.40.50.1820:FF:000116">
    <property type="entry name" value="Sterigmatocystin biosynthesis polyketide synthase"/>
    <property type="match status" value="1"/>
</dbReference>
<keyword evidence="1" id="KW-0805">Transcription regulation</keyword>
<dbReference type="SMART" id="SM00906">
    <property type="entry name" value="Fungal_trans"/>
    <property type="match status" value="1"/>
</dbReference>
<evidence type="ECO:0000256" key="2">
    <source>
        <dbReference type="ARBA" id="ARBA00023163"/>
    </source>
</evidence>
<dbReference type="InterPro" id="IPR050797">
    <property type="entry name" value="Carb_Metab_Trans_Reg"/>
</dbReference>
<dbReference type="GO" id="GO:0008270">
    <property type="term" value="F:zinc ion binding"/>
    <property type="evidence" value="ECO:0007669"/>
    <property type="project" value="InterPro"/>
</dbReference>
<dbReference type="Gene3D" id="1.10.1200.10">
    <property type="entry name" value="ACP-like"/>
    <property type="match status" value="1"/>
</dbReference>
<protein>
    <submittedName>
        <fullName evidence="6">Fungal transcription factor regulatory middle homology region</fullName>
    </submittedName>
</protein>
<keyword evidence="3" id="KW-0539">Nucleus</keyword>
<evidence type="ECO:0000313" key="6">
    <source>
        <dbReference type="EMBL" id="KJK63077.1"/>
    </source>
</evidence>
<dbReference type="GO" id="GO:0001080">
    <property type="term" value="P:nitrogen catabolite activation of transcription from RNA polymerase II promoter"/>
    <property type="evidence" value="ECO:0007669"/>
    <property type="project" value="TreeGrafter"/>
</dbReference>
<evidence type="ECO:0000256" key="3">
    <source>
        <dbReference type="ARBA" id="ARBA00023242"/>
    </source>
</evidence>
<evidence type="ECO:0000259" key="5">
    <source>
        <dbReference type="SMART" id="SM00906"/>
    </source>
</evidence>
<evidence type="ECO:0000313" key="7">
    <source>
        <dbReference type="Proteomes" id="UP000033540"/>
    </source>
</evidence>
<dbReference type="STRING" id="1403190.A0A0F0I8S5"/>
<feature type="domain" description="Xylanolytic transcriptional activator regulatory" evidence="5">
    <location>
        <begin position="268"/>
        <end position="341"/>
    </location>
</feature>
<dbReference type="GO" id="GO:0006351">
    <property type="term" value="P:DNA-templated transcription"/>
    <property type="evidence" value="ECO:0007669"/>
    <property type="project" value="InterPro"/>
</dbReference>
<dbReference type="InterPro" id="IPR007219">
    <property type="entry name" value="XnlR_reg_dom"/>
</dbReference>
<organism evidence="6 7">
    <name type="scientific">Aspergillus parasiticus (strain ATCC 56775 / NRRL 5862 / SRRC 143 / SU-1)</name>
    <dbReference type="NCBI Taxonomy" id="1403190"/>
    <lineage>
        <taxon>Eukaryota</taxon>
        <taxon>Fungi</taxon>
        <taxon>Dikarya</taxon>
        <taxon>Ascomycota</taxon>
        <taxon>Pezizomycotina</taxon>
        <taxon>Eurotiomycetes</taxon>
        <taxon>Eurotiomycetidae</taxon>
        <taxon>Eurotiales</taxon>
        <taxon>Aspergillaceae</taxon>
        <taxon>Aspergillus</taxon>
        <taxon>Aspergillus subgen. Circumdati</taxon>
    </lineage>
</organism>
<dbReference type="InterPro" id="IPR001031">
    <property type="entry name" value="Thioesterase"/>
</dbReference>
<name>A0A0F0I8S5_ASPPU</name>
<dbReference type="Pfam" id="PF04082">
    <property type="entry name" value="Fungal_trans"/>
    <property type="match status" value="1"/>
</dbReference>
<gene>
    <name evidence="6" type="ORF">P875_00034083</name>
</gene>